<gene>
    <name evidence="4" type="ORF">FYJ51_06445</name>
</gene>
<comment type="cofactor">
    <cofactor evidence="1">
        <name>Mg(2+)</name>
        <dbReference type="ChEBI" id="CHEBI:18420"/>
    </cofactor>
</comment>
<evidence type="ECO:0000313" key="4">
    <source>
        <dbReference type="EMBL" id="MSS58542.1"/>
    </source>
</evidence>
<dbReference type="PROSITE" id="PS51462">
    <property type="entry name" value="NUDIX"/>
    <property type="match status" value="1"/>
</dbReference>
<organism evidence="4 5">
    <name type="scientific">Stecheria intestinalis</name>
    <dbReference type="NCBI Taxonomy" id="2606630"/>
    <lineage>
        <taxon>Bacteria</taxon>
        <taxon>Bacillati</taxon>
        <taxon>Bacillota</taxon>
        <taxon>Erysipelotrichia</taxon>
        <taxon>Erysipelotrichales</taxon>
        <taxon>Erysipelotrichaceae</taxon>
        <taxon>Stecheria</taxon>
    </lineage>
</organism>
<name>A0A7X2NS31_9FIRM</name>
<feature type="domain" description="Nudix hydrolase" evidence="3">
    <location>
        <begin position="40"/>
        <end position="168"/>
    </location>
</feature>
<dbReference type="SUPFAM" id="SSF55811">
    <property type="entry name" value="Nudix"/>
    <property type="match status" value="1"/>
</dbReference>
<dbReference type="AlphaFoldDB" id="A0A7X2NS31"/>
<dbReference type="Pfam" id="PF00293">
    <property type="entry name" value="NUDIX"/>
    <property type="match status" value="1"/>
</dbReference>
<dbReference type="RefSeq" id="WP_105302398.1">
    <property type="nucleotide sequence ID" value="NZ_JAQXPC010000075.1"/>
</dbReference>
<keyword evidence="2 4" id="KW-0378">Hydrolase</keyword>
<dbReference type="InterPro" id="IPR020084">
    <property type="entry name" value="NUDIX_hydrolase_CS"/>
</dbReference>
<proteinExistence type="predicted"/>
<comment type="caution">
    <text evidence="4">The sequence shown here is derived from an EMBL/GenBank/DDBJ whole genome shotgun (WGS) entry which is preliminary data.</text>
</comment>
<evidence type="ECO:0000313" key="5">
    <source>
        <dbReference type="Proteomes" id="UP000461880"/>
    </source>
</evidence>
<dbReference type="GO" id="GO:0016787">
    <property type="term" value="F:hydrolase activity"/>
    <property type="evidence" value="ECO:0007669"/>
    <property type="project" value="UniProtKB-KW"/>
</dbReference>
<dbReference type="Proteomes" id="UP000461880">
    <property type="component" value="Unassembled WGS sequence"/>
</dbReference>
<dbReference type="PROSITE" id="PS00893">
    <property type="entry name" value="NUDIX_BOX"/>
    <property type="match status" value="1"/>
</dbReference>
<sequence>MDLKEKTVSEKTVYSGKIINVRMDQAEMPDGKIVEREVVEHPGGVGIAMEDEEGKFFLVTQWRYAQRTETIEYPAGKKEKGEDPFTTAAREIIEETGYEGTDFTYLGRMMPTPAYDEEVIDMYYCRKGEYRGQHLDPDEYLNVSRMTLDEITALIVQGKIQDAKTIAMTFLVREMKAQV</sequence>
<dbReference type="EMBL" id="VUMN01000012">
    <property type="protein sequence ID" value="MSS58542.1"/>
    <property type="molecule type" value="Genomic_DNA"/>
</dbReference>
<accession>A0A7X2NS31</accession>
<dbReference type="PANTHER" id="PTHR11839">
    <property type="entry name" value="UDP/ADP-SUGAR PYROPHOSPHATASE"/>
    <property type="match status" value="1"/>
</dbReference>
<protein>
    <submittedName>
        <fullName evidence="4">NUDIX hydrolase</fullName>
    </submittedName>
</protein>
<dbReference type="InterPro" id="IPR000086">
    <property type="entry name" value="NUDIX_hydrolase_dom"/>
</dbReference>
<dbReference type="PANTHER" id="PTHR11839:SF18">
    <property type="entry name" value="NUDIX HYDROLASE DOMAIN-CONTAINING PROTEIN"/>
    <property type="match status" value="1"/>
</dbReference>
<dbReference type="InterPro" id="IPR015797">
    <property type="entry name" value="NUDIX_hydrolase-like_dom_sf"/>
</dbReference>
<dbReference type="GO" id="GO:0006753">
    <property type="term" value="P:nucleoside phosphate metabolic process"/>
    <property type="evidence" value="ECO:0007669"/>
    <property type="project" value="TreeGrafter"/>
</dbReference>
<dbReference type="Gene3D" id="3.90.79.10">
    <property type="entry name" value="Nucleoside Triphosphate Pyrophosphohydrolase"/>
    <property type="match status" value="1"/>
</dbReference>
<reference evidence="4 5" key="1">
    <citation type="submission" date="2019-08" db="EMBL/GenBank/DDBJ databases">
        <title>In-depth cultivation of the pig gut microbiome towards novel bacterial diversity and tailored functional studies.</title>
        <authorList>
            <person name="Wylensek D."/>
            <person name="Hitch T.C.A."/>
            <person name="Clavel T."/>
        </authorList>
    </citation>
    <scope>NUCLEOTIDE SEQUENCE [LARGE SCALE GENOMIC DNA]</scope>
    <source>
        <strain evidence="4 5">Oil+RF-744-GAM-WT-6</strain>
    </source>
</reference>
<keyword evidence="5" id="KW-1185">Reference proteome</keyword>
<evidence type="ECO:0000256" key="2">
    <source>
        <dbReference type="ARBA" id="ARBA00022801"/>
    </source>
</evidence>
<dbReference type="GO" id="GO:0019693">
    <property type="term" value="P:ribose phosphate metabolic process"/>
    <property type="evidence" value="ECO:0007669"/>
    <property type="project" value="TreeGrafter"/>
</dbReference>
<evidence type="ECO:0000256" key="1">
    <source>
        <dbReference type="ARBA" id="ARBA00001946"/>
    </source>
</evidence>
<dbReference type="GO" id="GO:0005829">
    <property type="term" value="C:cytosol"/>
    <property type="evidence" value="ECO:0007669"/>
    <property type="project" value="TreeGrafter"/>
</dbReference>
<evidence type="ECO:0000259" key="3">
    <source>
        <dbReference type="PROSITE" id="PS51462"/>
    </source>
</evidence>